<comment type="caution">
    <text evidence="2">The sequence shown here is derived from an EMBL/GenBank/DDBJ whole genome shotgun (WGS) entry which is preliminary data.</text>
</comment>
<protein>
    <submittedName>
        <fullName evidence="2">Uncharacterized protein</fullName>
    </submittedName>
</protein>
<evidence type="ECO:0000256" key="1">
    <source>
        <dbReference type="SAM" id="MobiDB-lite"/>
    </source>
</evidence>
<organism evidence="2 3">
    <name type="scientific">Vespula pensylvanica</name>
    <name type="common">Western yellow jacket</name>
    <name type="synonym">Wasp</name>
    <dbReference type="NCBI Taxonomy" id="30213"/>
    <lineage>
        <taxon>Eukaryota</taxon>
        <taxon>Metazoa</taxon>
        <taxon>Ecdysozoa</taxon>
        <taxon>Arthropoda</taxon>
        <taxon>Hexapoda</taxon>
        <taxon>Insecta</taxon>
        <taxon>Pterygota</taxon>
        <taxon>Neoptera</taxon>
        <taxon>Endopterygota</taxon>
        <taxon>Hymenoptera</taxon>
        <taxon>Apocrita</taxon>
        <taxon>Aculeata</taxon>
        <taxon>Vespoidea</taxon>
        <taxon>Vespidae</taxon>
        <taxon>Vespinae</taxon>
        <taxon>Vespula</taxon>
    </lineage>
</organism>
<name>A0A834UCV9_VESPE</name>
<evidence type="ECO:0000313" key="3">
    <source>
        <dbReference type="Proteomes" id="UP000600918"/>
    </source>
</evidence>
<reference evidence="2" key="1">
    <citation type="journal article" date="2020" name="G3 (Bethesda)">
        <title>High-Quality Assemblies for Three Invasive Social Wasps from the &lt;i&gt;Vespula&lt;/i&gt; Genus.</title>
        <authorList>
            <person name="Harrop T.W.R."/>
            <person name="Guhlin J."/>
            <person name="McLaughlin G.M."/>
            <person name="Permina E."/>
            <person name="Stockwell P."/>
            <person name="Gilligan J."/>
            <person name="Le Lec M.F."/>
            <person name="Gruber M.A.M."/>
            <person name="Quinn O."/>
            <person name="Lovegrove M."/>
            <person name="Duncan E.J."/>
            <person name="Remnant E.J."/>
            <person name="Van Eeckhoven J."/>
            <person name="Graham B."/>
            <person name="Knapp R.A."/>
            <person name="Langford K.W."/>
            <person name="Kronenberg Z."/>
            <person name="Press M.O."/>
            <person name="Eacker S.M."/>
            <person name="Wilson-Rankin E.E."/>
            <person name="Purcell J."/>
            <person name="Lester P.J."/>
            <person name="Dearden P.K."/>
        </authorList>
    </citation>
    <scope>NUCLEOTIDE SEQUENCE</scope>
    <source>
        <strain evidence="2">Volc-1</strain>
    </source>
</reference>
<proteinExistence type="predicted"/>
<dbReference type="AlphaFoldDB" id="A0A834UCV9"/>
<sequence length="77" mass="8483">MYPTEKLPPLGLDTVPIETKQASKQASKQAYDGPKRGTTDGYPWTGGGWPGFRDRWQFRGARPHSSNVSHASLWAGP</sequence>
<gene>
    <name evidence="2" type="ORF">H0235_004326</name>
</gene>
<feature type="region of interest" description="Disordered" evidence="1">
    <location>
        <begin position="1"/>
        <end position="46"/>
    </location>
</feature>
<dbReference type="Proteomes" id="UP000600918">
    <property type="component" value="Unassembled WGS sequence"/>
</dbReference>
<evidence type="ECO:0000313" key="2">
    <source>
        <dbReference type="EMBL" id="KAF7431402.1"/>
    </source>
</evidence>
<keyword evidence="3" id="KW-1185">Reference proteome</keyword>
<dbReference type="EMBL" id="JACSDY010000003">
    <property type="protein sequence ID" value="KAF7431402.1"/>
    <property type="molecule type" value="Genomic_DNA"/>
</dbReference>
<accession>A0A834UCV9</accession>